<dbReference type="GO" id="GO:0008765">
    <property type="term" value="F:UDP-N-acetylmuramoylalanyl-D-glutamate-2,6-diaminopimelate ligase activity"/>
    <property type="evidence" value="ECO:0007669"/>
    <property type="project" value="UniProtKB-EC"/>
</dbReference>
<comment type="PTM">
    <text evidence="7">Carboxylation is probably crucial for Mg(2+) binding and, consequently, for the gamma-phosphate positioning of ATP.</text>
</comment>
<dbReference type="Proteomes" id="UP001382455">
    <property type="component" value="Unassembled WGS sequence"/>
</dbReference>
<dbReference type="PANTHER" id="PTHR23135:SF4">
    <property type="entry name" value="UDP-N-ACETYLMURAMOYL-L-ALANYL-D-GLUTAMATE--2,6-DIAMINOPIMELATE LIGASE MURE HOMOLOG, CHLOROPLASTIC"/>
    <property type="match status" value="1"/>
</dbReference>
<dbReference type="SUPFAM" id="SSF63418">
    <property type="entry name" value="MurE/MurF N-terminal domain"/>
    <property type="match status" value="1"/>
</dbReference>
<evidence type="ECO:0000256" key="8">
    <source>
        <dbReference type="RuleBase" id="RU004135"/>
    </source>
</evidence>
<feature type="binding site" evidence="7">
    <location>
        <position position="175"/>
    </location>
    <ligand>
        <name>UDP-N-acetyl-alpha-D-muramoyl-L-alanyl-D-glutamate</name>
        <dbReference type="ChEBI" id="CHEBI:83900"/>
    </ligand>
</feature>
<dbReference type="HAMAP" id="MF_00208">
    <property type="entry name" value="MurE"/>
    <property type="match status" value="1"/>
</dbReference>
<comment type="caution">
    <text evidence="7">Lacks conserved residue(s) required for the propagation of feature annotation.</text>
</comment>
<keyword evidence="7 12" id="KW-0436">Ligase</keyword>
<feature type="binding site" evidence="7">
    <location>
        <begin position="108"/>
        <end position="114"/>
    </location>
    <ligand>
        <name>ATP</name>
        <dbReference type="ChEBI" id="CHEBI:30616"/>
    </ligand>
</feature>
<dbReference type="InterPro" id="IPR036565">
    <property type="entry name" value="Mur-like_cat_sf"/>
</dbReference>
<comment type="caution">
    <text evidence="12">The sequence shown here is derived from an EMBL/GenBank/DDBJ whole genome shotgun (WGS) entry which is preliminary data.</text>
</comment>
<dbReference type="SUPFAM" id="SSF53623">
    <property type="entry name" value="MurD-like peptide ligases, catalytic domain"/>
    <property type="match status" value="1"/>
</dbReference>
<evidence type="ECO:0000259" key="11">
    <source>
        <dbReference type="Pfam" id="PF08245"/>
    </source>
</evidence>
<dbReference type="NCBIfam" id="TIGR01085">
    <property type="entry name" value="murE"/>
    <property type="match status" value="1"/>
</dbReference>
<feature type="binding site" evidence="7">
    <location>
        <position position="25"/>
    </location>
    <ligand>
        <name>UDP-N-acetyl-alpha-D-muramoyl-L-alanyl-D-glutamate</name>
        <dbReference type="ChEBI" id="CHEBI:83900"/>
    </ligand>
</feature>
<feature type="binding site" evidence="7">
    <location>
        <begin position="150"/>
        <end position="151"/>
    </location>
    <ligand>
        <name>UDP-N-acetyl-alpha-D-muramoyl-L-alanyl-D-glutamate</name>
        <dbReference type="ChEBI" id="CHEBI:83900"/>
    </ligand>
</feature>
<dbReference type="Pfam" id="PF01225">
    <property type="entry name" value="Mur_ligase"/>
    <property type="match status" value="1"/>
</dbReference>
<feature type="binding site" evidence="7">
    <location>
        <position position="455"/>
    </location>
    <ligand>
        <name>meso-2,6-diaminopimelate</name>
        <dbReference type="ChEBI" id="CHEBI:57791"/>
    </ligand>
</feature>
<reference evidence="12 13" key="1">
    <citation type="submission" date="2023-12" db="EMBL/GenBank/DDBJ databases">
        <title>Friends and Foes: Symbiotic and Algicidal bacterial influence on Karenia brevis blooms.</title>
        <authorList>
            <person name="Fei C."/>
            <person name="Mohamed A.R."/>
            <person name="Booker A."/>
            <person name="Arshad M."/>
            <person name="Klass S."/>
            <person name="Ahn S."/>
            <person name="Gilbert P.M."/>
            <person name="Heil C.A."/>
            <person name="Martinez J.M."/>
            <person name="Amin S.A."/>
        </authorList>
    </citation>
    <scope>NUCLEOTIDE SEQUENCE [LARGE SCALE GENOMIC DNA]</scope>
    <source>
        <strain evidence="12 13">CE15</strain>
    </source>
</reference>
<dbReference type="InterPro" id="IPR004101">
    <property type="entry name" value="Mur_ligase_C"/>
</dbReference>
<protein>
    <recommendedName>
        <fullName evidence="7">UDP-N-acetylmuramoyl-L-alanyl-D-glutamate--2,6-diaminopimelate ligase</fullName>
        <ecNumber evidence="7">6.3.2.13</ecNumber>
    </recommendedName>
    <alternativeName>
        <fullName evidence="7">Meso-A2pm-adding enzyme</fullName>
    </alternativeName>
    <alternativeName>
        <fullName evidence="7">Meso-diaminopimelate-adding enzyme</fullName>
    </alternativeName>
    <alternativeName>
        <fullName evidence="7">UDP-MurNAc-L-Ala-D-Glu:meso-diaminopimelate ligase</fullName>
    </alternativeName>
    <alternativeName>
        <fullName evidence="7">UDP-MurNAc-tripeptide synthetase</fullName>
    </alternativeName>
    <alternativeName>
        <fullName evidence="7">UDP-N-acetylmuramyl-tripeptide synthetase</fullName>
    </alternativeName>
</protein>
<evidence type="ECO:0000256" key="6">
    <source>
        <dbReference type="ARBA" id="ARBA00023316"/>
    </source>
</evidence>
<dbReference type="EMBL" id="JBAWKS010000001">
    <property type="protein sequence ID" value="MEI4548410.1"/>
    <property type="molecule type" value="Genomic_DNA"/>
</dbReference>
<dbReference type="PANTHER" id="PTHR23135">
    <property type="entry name" value="MUR LIGASE FAMILY MEMBER"/>
    <property type="match status" value="1"/>
</dbReference>
<sequence>MLPIDRALLAIGEPSCGIETHKLTLDSRAIAPGTAFIAIKGHQLDGSRFIDNALAAGAALVLVDSECQYQPNRANVYVIDDLANKLSLFASAFYGEPSTQFKLVGVTGTNGKSTVTSMIANLASAPEQKTGVIGTLGWGQTEKLTPLANTTPSAIDLQYLFWQMRDYELVAMEVSSHGLVQQRVAHSAFDIAVFTNLSRDHLDYHGTMLAYGEAKLSLLTNFSTKCNVVNFDDAQVKQWLVEGRIPNPVLFGENLPTDISYPFVSFDNAKYSKQGLCCDIRSSWGSQKVTVPLFGKFNLYNLTAALATLLNLTYDFNWLIDKIDQLDAVVGRMQAFSADNKPTCIVDYAHTPDALEQALIALSEHVGSNITCVFGCGGDRDKGKRPLMAQIAEKYANKVIVTNDNPRTEDEKAITADILAGFAAAERAVVEHDRYQAIAHAIATTSADGIVLIAGKGHEDYQIIGTSTLHFSDSLVAQQILKGESA</sequence>
<evidence type="ECO:0000259" key="9">
    <source>
        <dbReference type="Pfam" id="PF01225"/>
    </source>
</evidence>
<evidence type="ECO:0000313" key="13">
    <source>
        <dbReference type="Proteomes" id="UP001382455"/>
    </source>
</evidence>
<feature type="domain" description="Mur ligase N-terminal catalytic" evidence="9">
    <location>
        <begin position="20"/>
        <end position="94"/>
    </location>
</feature>
<keyword evidence="13" id="KW-1185">Reference proteome</keyword>
<dbReference type="InterPro" id="IPR036615">
    <property type="entry name" value="Mur_ligase_C_dom_sf"/>
</dbReference>
<feature type="binding site" evidence="7">
    <location>
        <position position="183"/>
    </location>
    <ligand>
        <name>UDP-N-acetyl-alpha-D-muramoyl-L-alanyl-D-glutamate</name>
        <dbReference type="ChEBI" id="CHEBI:83900"/>
    </ligand>
</feature>
<comment type="function">
    <text evidence="7">Catalyzes the addition of meso-diaminopimelic acid to the nucleotide precursor UDP-N-acetylmuramoyl-L-alanyl-D-glutamate (UMAG) in the biosynthesis of bacterial cell-wall peptidoglycan.</text>
</comment>
<feature type="binding site" evidence="7">
    <location>
        <position position="27"/>
    </location>
    <ligand>
        <name>UDP-N-acetyl-alpha-D-muramoyl-L-alanyl-D-glutamate</name>
        <dbReference type="ChEBI" id="CHEBI:83900"/>
    </ligand>
</feature>
<dbReference type="NCBIfam" id="NF001126">
    <property type="entry name" value="PRK00139.1-4"/>
    <property type="match status" value="1"/>
</dbReference>
<evidence type="ECO:0000256" key="7">
    <source>
        <dbReference type="HAMAP-Rule" id="MF_00208"/>
    </source>
</evidence>
<evidence type="ECO:0000256" key="4">
    <source>
        <dbReference type="ARBA" id="ARBA00022984"/>
    </source>
</evidence>
<feature type="binding site" evidence="7">
    <location>
        <position position="181"/>
    </location>
    <ligand>
        <name>UDP-N-acetyl-alpha-D-muramoyl-L-alanyl-D-glutamate</name>
        <dbReference type="ChEBI" id="CHEBI:83900"/>
    </ligand>
</feature>
<keyword evidence="4 7" id="KW-0573">Peptidoglycan synthesis</keyword>
<dbReference type="RefSeq" id="WP_336434379.1">
    <property type="nucleotide sequence ID" value="NZ_JBAWKS010000001.1"/>
</dbReference>
<keyword evidence="2 7" id="KW-0132">Cell division</keyword>
<dbReference type="InterPro" id="IPR035911">
    <property type="entry name" value="MurE/MurF_N"/>
</dbReference>
<evidence type="ECO:0000256" key="1">
    <source>
        <dbReference type="ARBA" id="ARBA00005898"/>
    </source>
</evidence>
<comment type="similarity">
    <text evidence="1 7">Belongs to the MurCDEF family. MurE subfamily.</text>
</comment>
<feature type="binding site" evidence="7">
    <location>
        <position position="380"/>
    </location>
    <ligand>
        <name>meso-2,6-diaminopimelate</name>
        <dbReference type="ChEBI" id="CHEBI:57791"/>
    </ligand>
</feature>
<dbReference type="Gene3D" id="3.40.1190.10">
    <property type="entry name" value="Mur-like, catalytic domain"/>
    <property type="match status" value="1"/>
</dbReference>
<gene>
    <name evidence="7" type="primary">murE</name>
    <name evidence="12" type="ORF">WAE96_01645</name>
</gene>
<keyword evidence="3 7" id="KW-0133">Cell shape</keyword>
<dbReference type="Gene3D" id="3.40.1390.10">
    <property type="entry name" value="MurE/MurF, N-terminal domain"/>
    <property type="match status" value="1"/>
</dbReference>
<keyword evidence="7" id="KW-0963">Cytoplasm</keyword>
<evidence type="ECO:0000313" key="12">
    <source>
        <dbReference type="EMBL" id="MEI4548410.1"/>
    </source>
</evidence>
<comment type="pathway">
    <text evidence="7 8">Cell wall biogenesis; peptidoglycan biosynthesis.</text>
</comment>
<evidence type="ECO:0000256" key="5">
    <source>
        <dbReference type="ARBA" id="ARBA00023306"/>
    </source>
</evidence>
<dbReference type="Pfam" id="PF08245">
    <property type="entry name" value="Mur_ligase_M"/>
    <property type="match status" value="1"/>
</dbReference>
<feature type="short sequence motif" description="Meso-diaminopimelate recognition motif" evidence="7">
    <location>
        <begin position="404"/>
        <end position="407"/>
    </location>
</feature>
<feature type="binding site" evidence="7">
    <location>
        <position position="459"/>
    </location>
    <ligand>
        <name>meso-2,6-diaminopimelate</name>
        <dbReference type="ChEBI" id="CHEBI:57791"/>
    </ligand>
</feature>
<dbReference type="InterPro" id="IPR005761">
    <property type="entry name" value="UDP-N-AcMur-Glu-dNH2Pim_ligase"/>
</dbReference>
<feature type="binding site" evidence="7">
    <location>
        <position position="149"/>
    </location>
    <ligand>
        <name>UDP-N-acetyl-alpha-D-muramoyl-L-alanyl-D-glutamate</name>
        <dbReference type="ChEBI" id="CHEBI:83900"/>
    </ligand>
</feature>
<keyword evidence="7" id="KW-0460">Magnesium</keyword>
<keyword evidence="7" id="KW-0067">ATP-binding</keyword>
<dbReference type="SUPFAM" id="SSF53244">
    <property type="entry name" value="MurD-like peptide ligases, peptide-binding domain"/>
    <property type="match status" value="1"/>
</dbReference>
<evidence type="ECO:0000256" key="2">
    <source>
        <dbReference type="ARBA" id="ARBA00022618"/>
    </source>
</evidence>
<keyword evidence="7" id="KW-0547">Nucleotide-binding</keyword>
<comment type="catalytic activity">
    <reaction evidence="7">
        <text>UDP-N-acetyl-alpha-D-muramoyl-L-alanyl-D-glutamate + meso-2,6-diaminopimelate + ATP = UDP-N-acetyl-alpha-D-muramoyl-L-alanyl-gamma-D-glutamyl-meso-2,6-diaminopimelate + ADP + phosphate + H(+)</text>
        <dbReference type="Rhea" id="RHEA:23676"/>
        <dbReference type="ChEBI" id="CHEBI:15378"/>
        <dbReference type="ChEBI" id="CHEBI:30616"/>
        <dbReference type="ChEBI" id="CHEBI:43474"/>
        <dbReference type="ChEBI" id="CHEBI:57791"/>
        <dbReference type="ChEBI" id="CHEBI:83900"/>
        <dbReference type="ChEBI" id="CHEBI:83905"/>
        <dbReference type="ChEBI" id="CHEBI:456216"/>
        <dbReference type="EC" id="6.3.2.13"/>
    </reaction>
</comment>
<dbReference type="Gene3D" id="3.90.190.20">
    <property type="entry name" value="Mur ligase, C-terminal domain"/>
    <property type="match status" value="1"/>
</dbReference>
<name>A0ABU8ENR0_9GAMM</name>
<feature type="domain" description="Mur ligase central" evidence="11">
    <location>
        <begin position="106"/>
        <end position="308"/>
    </location>
</feature>
<proteinExistence type="inferred from homology"/>
<dbReference type="InterPro" id="IPR000713">
    <property type="entry name" value="Mur_ligase_N"/>
</dbReference>
<evidence type="ECO:0000256" key="3">
    <source>
        <dbReference type="ARBA" id="ARBA00022960"/>
    </source>
</evidence>
<evidence type="ECO:0000259" key="10">
    <source>
        <dbReference type="Pfam" id="PF02875"/>
    </source>
</evidence>
<feature type="domain" description="Mur ligase C-terminal" evidence="10">
    <location>
        <begin position="331"/>
        <end position="457"/>
    </location>
</feature>
<dbReference type="Pfam" id="PF02875">
    <property type="entry name" value="Mur_ligase_C"/>
    <property type="match status" value="1"/>
</dbReference>
<dbReference type="EC" id="6.3.2.13" evidence="7"/>
<dbReference type="InterPro" id="IPR013221">
    <property type="entry name" value="Mur_ligase_cen"/>
</dbReference>
<feature type="binding site" evidence="7">
    <location>
        <begin position="404"/>
        <end position="407"/>
    </location>
    <ligand>
        <name>meso-2,6-diaminopimelate</name>
        <dbReference type="ChEBI" id="CHEBI:57791"/>
    </ligand>
</feature>
<keyword evidence="5 7" id="KW-0131">Cell cycle</keyword>
<keyword evidence="6 7" id="KW-0961">Cell wall biogenesis/degradation</keyword>
<organism evidence="12 13">
    <name type="scientific">Pseudoalteromonas spongiae</name>
    <dbReference type="NCBI Taxonomy" id="298657"/>
    <lineage>
        <taxon>Bacteria</taxon>
        <taxon>Pseudomonadati</taxon>
        <taxon>Pseudomonadota</taxon>
        <taxon>Gammaproteobacteria</taxon>
        <taxon>Alteromonadales</taxon>
        <taxon>Pseudoalteromonadaceae</taxon>
        <taxon>Pseudoalteromonas</taxon>
    </lineage>
</organism>
<feature type="modified residue" description="N6-carboxylysine" evidence="7">
    <location>
        <position position="215"/>
    </location>
</feature>
<comment type="cofactor">
    <cofactor evidence="7">
        <name>Mg(2+)</name>
        <dbReference type="ChEBI" id="CHEBI:18420"/>
    </cofactor>
</comment>
<accession>A0ABU8ENR0</accession>
<comment type="subcellular location">
    <subcellularLocation>
        <location evidence="7 8">Cytoplasm</location>
    </subcellularLocation>
</comment>